<evidence type="ECO:0000313" key="1">
    <source>
        <dbReference type="EMBL" id="KAF5384871.1"/>
    </source>
</evidence>
<dbReference type="OrthoDB" id="10484836at2759"/>
<evidence type="ECO:0000313" key="2">
    <source>
        <dbReference type="Proteomes" id="UP000565441"/>
    </source>
</evidence>
<dbReference type="AlphaFoldDB" id="A0A8H5HJX1"/>
<protein>
    <submittedName>
        <fullName evidence="1">Uncharacterized protein</fullName>
    </submittedName>
</protein>
<proteinExistence type="predicted"/>
<gene>
    <name evidence="1" type="ORF">D9615_001330</name>
</gene>
<dbReference type="Proteomes" id="UP000565441">
    <property type="component" value="Unassembled WGS sequence"/>
</dbReference>
<organism evidence="1 2">
    <name type="scientific">Tricholomella constricta</name>
    <dbReference type="NCBI Taxonomy" id="117010"/>
    <lineage>
        <taxon>Eukaryota</taxon>
        <taxon>Fungi</taxon>
        <taxon>Dikarya</taxon>
        <taxon>Basidiomycota</taxon>
        <taxon>Agaricomycotina</taxon>
        <taxon>Agaricomycetes</taxon>
        <taxon>Agaricomycetidae</taxon>
        <taxon>Agaricales</taxon>
        <taxon>Tricholomatineae</taxon>
        <taxon>Lyophyllaceae</taxon>
        <taxon>Tricholomella</taxon>
    </lineage>
</organism>
<sequence length="271" mass="30854">MVDLCYILEIRALLDDGSPWQSILSIRLNERITNLLPQAIAKWMSNAQADLICVLVSSILPAYRGMTHLAALTYVKCSFCGAVRSFAVAIFHSCVNKPICLSHIVIDEPYDVLTQSAYRRQRWSPAVFSIHDGSKSGYRIFSPRPAEATFIRPPLLKWIDYKPMAWRTALFHCLHSHPNDEDADVTWTCILKNRVPEGQADDEVLSDKLYDEQKSWGCARCHPHVEMLGALRGNTKREVVDHVVKFHGVERPVLGQDFYRALDSNPFLVMR</sequence>
<reference evidence="1 2" key="1">
    <citation type="journal article" date="2020" name="ISME J.">
        <title>Uncovering the hidden diversity of litter-decomposition mechanisms in mushroom-forming fungi.</title>
        <authorList>
            <person name="Floudas D."/>
            <person name="Bentzer J."/>
            <person name="Ahren D."/>
            <person name="Johansson T."/>
            <person name="Persson P."/>
            <person name="Tunlid A."/>
        </authorList>
    </citation>
    <scope>NUCLEOTIDE SEQUENCE [LARGE SCALE GENOMIC DNA]</scope>
    <source>
        <strain evidence="1 2">CBS 661.87</strain>
    </source>
</reference>
<keyword evidence="2" id="KW-1185">Reference proteome</keyword>
<comment type="caution">
    <text evidence="1">The sequence shown here is derived from an EMBL/GenBank/DDBJ whole genome shotgun (WGS) entry which is preliminary data.</text>
</comment>
<accession>A0A8H5HJX1</accession>
<dbReference type="EMBL" id="JAACJP010000004">
    <property type="protein sequence ID" value="KAF5384871.1"/>
    <property type="molecule type" value="Genomic_DNA"/>
</dbReference>
<name>A0A8H5HJX1_9AGAR</name>